<dbReference type="InterPro" id="IPR013094">
    <property type="entry name" value="AB_hydrolase_3"/>
</dbReference>
<protein>
    <recommendedName>
        <fullName evidence="4">Alpha/beta hydrolase fold-3 domain-containing protein</fullName>
    </recommendedName>
</protein>
<keyword evidence="6" id="KW-1185">Reference proteome</keyword>
<evidence type="ECO:0000259" key="4">
    <source>
        <dbReference type="Pfam" id="PF07859"/>
    </source>
</evidence>
<dbReference type="InParanoid" id="A0A507BD81"/>
<dbReference type="InterPro" id="IPR029058">
    <property type="entry name" value="AB_hydrolase_fold"/>
</dbReference>
<evidence type="ECO:0000256" key="2">
    <source>
        <dbReference type="ARBA" id="ARBA00022801"/>
    </source>
</evidence>
<feature type="domain" description="Alpha/beta hydrolase fold-3" evidence="4">
    <location>
        <begin position="145"/>
        <end position="346"/>
    </location>
</feature>
<dbReference type="FunCoup" id="A0A507BD81">
    <property type="interactions" value="26"/>
</dbReference>
<dbReference type="AlphaFoldDB" id="A0A507BD81"/>
<reference evidence="5 6" key="1">
    <citation type="submission" date="2019-06" db="EMBL/GenBank/DDBJ databases">
        <title>Draft genome sequence of the filamentous fungus Phialemoniopsis curvata isolated from diesel fuel.</title>
        <authorList>
            <person name="Varaljay V.A."/>
            <person name="Lyon W.J."/>
            <person name="Crouch A.L."/>
            <person name="Drake C.E."/>
            <person name="Hollomon J.M."/>
            <person name="Nadeau L.J."/>
            <person name="Nunn H.S."/>
            <person name="Stevenson B.S."/>
            <person name="Bojanowski C.L."/>
            <person name="Crookes-Goodson W.J."/>
        </authorList>
    </citation>
    <scope>NUCLEOTIDE SEQUENCE [LARGE SCALE GENOMIC DNA]</scope>
    <source>
        <strain evidence="5 6">D216</strain>
    </source>
</reference>
<dbReference type="Gene3D" id="3.40.50.1820">
    <property type="entry name" value="alpha/beta hydrolase"/>
    <property type="match status" value="1"/>
</dbReference>
<dbReference type="PROSITE" id="PS01173">
    <property type="entry name" value="LIPASE_GDXG_HIS"/>
    <property type="match status" value="1"/>
</dbReference>
<comment type="caution">
    <text evidence="5">The sequence shown here is derived from an EMBL/GenBank/DDBJ whole genome shotgun (WGS) entry which is preliminary data.</text>
</comment>
<evidence type="ECO:0000256" key="3">
    <source>
        <dbReference type="PROSITE-ProRule" id="PRU10038"/>
    </source>
</evidence>
<evidence type="ECO:0000313" key="6">
    <source>
        <dbReference type="Proteomes" id="UP000319257"/>
    </source>
</evidence>
<dbReference type="Pfam" id="PF07859">
    <property type="entry name" value="Abhydrolase_3"/>
    <property type="match status" value="1"/>
</dbReference>
<keyword evidence="2" id="KW-0378">Hydrolase</keyword>
<dbReference type="RefSeq" id="XP_030999588.1">
    <property type="nucleotide sequence ID" value="XM_031137226.1"/>
</dbReference>
<sequence length="372" mass="40608">MYSVQWIGFHATSDTDNSHAELPEVEPRVMRLTGPRLLPDLRGYSHSHSRPKIRELHQGFPQTDLITQAHTLEPAAIEMEQFWKSITPYFATQPFDIGLYRIVMEECSSLASEPTDVTYEEVNCPGTVRPAIWCKPALASPSRAILYLHGGAFIACSPASHRKLAAHLAKKTGAYALLVDYRRAPEHQFPCQIEDVVSAYKWLLNNRGISNSSICLAGDSAGGNLTVSVSLALRNQGIPMPAAIAAFSAWLDMRVAGESYKRNAVKDVLADPDTLPGVIATYLGGASLDDPLVDVLRADLKGLPPMYLTAGTAEVLESDAMTLARRAREAGIDVQLELPSDLQHIWICLAGNAAEADTTLSQAAAFLRKRME</sequence>
<dbReference type="Proteomes" id="UP000319257">
    <property type="component" value="Unassembled WGS sequence"/>
</dbReference>
<evidence type="ECO:0000313" key="5">
    <source>
        <dbReference type="EMBL" id="TPX17877.1"/>
    </source>
</evidence>
<dbReference type="SUPFAM" id="SSF53474">
    <property type="entry name" value="alpha/beta-Hydrolases"/>
    <property type="match status" value="1"/>
</dbReference>
<comment type="similarity">
    <text evidence="1">Belongs to the 'GDXG' lipolytic enzyme family.</text>
</comment>
<dbReference type="EMBL" id="SKBQ01000012">
    <property type="protein sequence ID" value="TPX17877.1"/>
    <property type="molecule type" value="Genomic_DNA"/>
</dbReference>
<dbReference type="InterPro" id="IPR002168">
    <property type="entry name" value="Lipase_GDXG_HIS_AS"/>
</dbReference>
<dbReference type="InterPro" id="IPR050300">
    <property type="entry name" value="GDXG_lipolytic_enzyme"/>
</dbReference>
<accession>A0A507BD81</accession>
<dbReference type="PANTHER" id="PTHR48081">
    <property type="entry name" value="AB HYDROLASE SUPERFAMILY PROTEIN C4A8.06C"/>
    <property type="match status" value="1"/>
</dbReference>
<dbReference type="OrthoDB" id="2152029at2759"/>
<evidence type="ECO:0000256" key="1">
    <source>
        <dbReference type="ARBA" id="ARBA00010515"/>
    </source>
</evidence>
<dbReference type="GO" id="GO:0004806">
    <property type="term" value="F:triacylglycerol lipase activity"/>
    <property type="evidence" value="ECO:0007669"/>
    <property type="project" value="TreeGrafter"/>
</dbReference>
<name>A0A507BD81_9PEZI</name>
<dbReference type="STRING" id="1093900.A0A507BD81"/>
<dbReference type="InterPro" id="IPR033140">
    <property type="entry name" value="Lipase_GDXG_put_SER_AS"/>
</dbReference>
<gene>
    <name evidence="5" type="ORF">E0L32_002978</name>
</gene>
<proteinExistence type="inferred from homology"/>
<feature type="active site" evidence="3">
    <location>
        <position position="220"/>
    </location>
</feature>
<dbReference type="GeneID" id="41970425"/>
<organism evidence="5 6">
    <name type="scientific">Thyridium curvatum</name>
    <dbReference type="NCBI Taxonomy" id="1093900"/>
    <lineage>
        <taxon>Eukaryota</taxon>
        <taxon>Fungi</taxon>
        <taxon>Dikarya</taxon>
        <taxon>Ascomycota</taxon>
        <taxon>Pezizomycotina</taxon>
        <taxon>Sordariomycetes</taxon>
        <taxon>Sordariomycetidae</taxon>
        <taxon>Thyridiales</taxon>
        <taxon>Thyridiaceae</taxon>
        <taxon>Thyridium</taxon>
    </lineage>
</organism>
<dbReference type="PANTHER" id="PTHR48081:SF30">
    <property type="entry name" value="ACETYL-HYDROLASE LIPR-RELATED"/>
    <property type="match status" value="1"/>
</dbReference>
<dbReference type="PROSITE" id="PS01174">
    <property type="entry name" value="LIPASE_GDXG_SER"/>
    <property type="match status" value="1"/>
</dbReference>